<dbReference type="AlphaFoldDB" id="A0A8K0JGH5"/>
<feature type="transmembrane region" description="Helical" evidence="6">
    <location>
        <begin position="335"/>
        <end position="358"/>
    </location>
</feature>
<dbReference type="Pfam" id="PF02535">
    <property type="entry name" value="Zip"/>
    <property type="match status" value="2"/>
</dbReference>
<feature type="compositionally biased region" description="Basic and acidic residues" evidence="5">
    <location>
        <begin position="186"/>
        <end position="196"/>
    </location>
</feature>
<dbReference type="InterPro" id="IPR003689">
    <property type="entry name" value="ZIP"/>
</dbReference>
<evidence type="ECO:0000256" key="2">
    <source>
        <dbReference type="ARBA" id="ARBA00022692"/>
    </source>
</evidence>
<evidence type="ECO:0000256" key="1">
    <source>
        <dbReference type="ARBA" id="ARBA00004141"/>
    </source>
</evidence>
<feature type="transmembrane region" description="Helical" evidence="6">
    <location>
        <begin position="123"/>
        <end position="139"/>
    </location>
</feature>
<evidence type="ECO:0000313" key="9">
    <source>
        <dbReference type="Proteomes" id="UP000812966"/>
    </source>
</evidence>
<evidence type="ECO:0000256" key="4">
    <source>
        <dbReference type="ARBA" id="ARBA00023136"/>
    </source>
</evidence>
<evidence type="ECO:0000256" key="7">
    <source>
        <dbReference type="SAM" id="SignalP"/>
    </source>
</evidence>
<evidence type="ECO:0000256" key="3">
    <source>
        <dbReference type="ARBA" id="ARBA00022989"/>
    </source>
</evidence>
<organism evidence="8 9">
    <name type="scientific">Filobasidium floriforme</name>
    <dbReference type="NCBI Taxonomy" id="5210"/>
    <lineage>
        <taxon>Eukaryota</taxon>
        <taxon>Fungi</taxon>
        <taxon>Dikarya</taxon>
        <taxon>Basidiomycota</taxon>
        <taxon>Agaricomycotina</taxon>
        <taxon>Tremellomycetes</taxon>
        <taxon>Filobasidiales</taxon>
        <taxon>Filobasidiaceae</taxon>
        <taxon>Filobasidium</taxon>
    </lineage>
</organism>
<feature type="transmembrane region" description="Helical" evidence="6">
    <location>
        <begin position="76"/>
        <end position="93"/>
    </location>
</feature>
<feature type="region of interest" description="Disordered" evidence="5">
    <location>
        <begin position="150"/>
        <end position="204"/>
    </location>
</feature>
<keyword evidence="7" id="KW-0732">Signal</keyword>
<sequence length="387" mass="41170">MISTRHCKLALIATIALIAVPFVLAHQADSQWAFSKLFPFSARWNSVLATFYISSFPNFILALVPTELDPASLNTMIAFATGGLLGDVCMHLIPHSFMGESETSAGTVIDGVRYVLVEEKRNIIIGGAIFGGFFAFYFLDKTMRVLNSSPDGEASAGGHSHHHHHHHAPAEAKSTAVETTVSSDGLKQRTKEKASDDDVVTPAEDKKTEVSASLRLSAYLNLFGDFTHNITDGLAMAASFYASPQLGAISTFATFCHEIPHEIADYSILIKSGFTKRQAMTSQFITAIGAFVGTFLGIWIAESAGAGGSASSDGAALLAGRTGGFLGTSVRPADLVIPGTAGGFLYIASVSVIPELLAESRSGKQTIKEYAFMLFGFGVMGLLAWNE</sequence>
<feature type="chain" id="PRO_5035436307" evidence="7">
    <location>
        <begin position="26"/>
        <end position="387"/>
    </location>
</feature>
<protein>
    <submittedName>
        <fullName evidence="8">Uncharacterized protein</fullName>
    </submittedName>
</protein>
<dbReference type="EMBL" id="JABELV010000147">
    <property type="protein sequence ID" value="KAG7529500.1"/>
    <property type="molecule type" value="Genomic_DNA"/>
</dbReference>
<dbReference type="GO" id="GO:0006882">
    <property type="term" value="P:intracellular zinc ion homeostasis"/>
    <property type="evidence" value="ECO:0007669"/>
    <property type="project" value="TreeGrafter"/>
</dbReference>
<keyword evidence="4 6" id="KW-0472">Membrane</keyword>
<gene>
    <name evidence="8" type="ORF">FFLO_05607</name>
</gene>
<keyword evidence="9" id="KW-1185">Reference proteome</keyword>
<name>A0A8K0JGH5_9TREE</name>
<comment type="subcellular location">
    <subcellularLocation>
        <location evidence="1">Membrane</location>
        <topology evidence="1">Multi-pass membrane protein</topology>
    </subcellularLocation>
</comment>
<feature type="transmembrane region" description="Helical" evidence="6">
    <location>
        <begin position="44"/>
        <end position="64"/>
    </location>
</feature>
<dbReference type="GO" id="GO:0016020">
    <property type="term" value="C:membrane"/>
    <property type="evidence" value="ECO:0007669"/>
    <property type="project" value="UniProtKB-SubCell"/>
</dbReference>
<dbReference type="PANTHER" id="PTHR16950">
    <property type="entry name" value="ZINC TRANSPORTER SLC39A7 HISTIDINE-RICH MEMBRANE PROTEIN KE4"/>
    <property type="match status" value="1"/>
</dbReference>
<evidence type="ECO:0000256" key="6">
    <source>
        <dbReference type="SAM" id="Phobius"/>
    </source>
</evidence>
<feature type="transmembrane region" description="Helical" evidence="6">
    <location>
        <begin position="370"/>
        <end position="386"/>
    </location>
</feature>
<keyword evidence="3 6" id="KW-1133">Transmembrane helix</keyword>
<reference evidence="8" key="1">
    <citation type="submission" date="2020-04" db="EMBL/GenBank/DDBJ databases">
        <title>Analysis of mating type loci in Filobasidium floriforme.</title>
        <authorList>
            <person name="Nowrousian M."/>
        </authorList>
    </citation>
    <scope>NUCLEOTIDE SEQUENCE</scope>
    <source>
        <strain evidence="8">CBS 6242</strain>
    </source>
</reference>
<dbReference type="GO" id="GO:0005385">
    <property type="term" value="F:zinc ion transmembrane transporter activity"/>
    <property type="evidence" value="ECO:0007669"/>
    <property type="project" value="TreeGrafter"/>
</dbReference>
<dbReference type="Proteomes" id="UP000812966">
    <property type="component" value="Unassembled WGS sequence"/>
</dbReference>
<feature type="signal peptide" evidence="7">
    <location>
        <begin position="1"/>
        <end position="25"/>
    </location>
</feature>
<evidence type="ECO:0000256" key="5">
    <source>
        <dbReference type="SAM" id="MobiDB-lite"/>
    </source>
</evidence>
<feature type="compositionally biased region" description="Polar residues" evidence="5">
    <location>
        <begin position="176"/>
        <end position="185"/>
    </location>
</feature>
<proteinExistence type="predicted"/>
<feature type="transmembrane region" description="Helical" evidence="6">
    <location>
        <begin position="284"/>
        <end position="301"/>
    </location>
</feature>
<keyword evidence="2 6" id="KW-0812">Transmembrane</keyword>
<comment type="caution">
    <text evidence="8">The sequence shown here is derived from an EMBL/GenBank/DDBJ whole genome shotgun (WGS) entry which is preliminary data.</text>
</comment>
<accession>A0A8K0JGH5</accession>
<evidence type="ECO:0000313" key="8">
    <source>
        <dbReference type="EMBL" id="KAG7529500.1"/>
    </source>
</evidence>
<dbReference type="PANTHER" id="PTHR16950:SF16">
    <property type="entry name" value="ZINC TRANSPORTER ZIP13"/>
    <property type="match status" value="1"/>
</dbReference>